<evidence type="ECO:0000313" key="4">
    <source>
        <dbReference type="EMBL" id="CAK9076903.1"/>
    </source>
</evidence>
<feature type="domain" description="EF-hand" evidence="3">
    <location>
        <begin position="256"/>
        <end position="291"/>
    </location>
</feature>
<evidence type="ECO:0000256" key="2">
    <source>
        <dbReference type="SAM" id="MobiDB-lite"/>
    </source>
</evidence>
<dbReference type="SMART" id="SM00054">
    <property type="entry name" value="EFh"/>
    <property type="match status" value="3"/>
</dbReference>
<feature type="compositionally biased region" description="Low complexity" evidence="2">
    <location>
        <begin position="63"/>
        <end position="74"/>
    </location>
</feature>
<dbReference type="Proteomes" id="UP001642464">
    <property type="component" value="Unassembled WGS sequence"/>
</dbReference>
<dbReference type="SUPFAM" id="SSF47473">
    <property type="entry name" value="EF-hand"/>
    <property type="match status" value="1"/>
</dbReference>
<feature type="domain" description="EF-hand" evidence="3">
    <location>
        <begin position="297"/>
        <end position="332"/>
    </location>
</feature>
<reference evidence="4 5" key="1">
    <citation type="submission" date="2024-02" db="EMBL/GenBank/DDBJ databases">
        <authorList>
            <person name="Chen Y."/>
            <person name="Shah S."/>
            <person name="Dougan E. K."/>
            <person name="Thang M."/>
            <person name="Chan C."/>
        </authorList>
    </citation>
    <scope>NUCLEOTIDE SEQUENCE [LARGE SCALE GENOMIC DNA]</scope>
</reference>
<name>A0ABP0PLJ8_9DINO</name>
<dbReference type="PROSITE" id="PS50222">
    <property type="entry name" value="EF_HAND_2"/>
    <property type="match status" value="3"/>
</dbReference>
<dbReference type="PROSITE" id="PS00018">
    <property type="entry name" value="EF_HAND_1"/>
    <property type="match status" value="2"/>
</dbReference>
<gene>
    <name evidence="4" type="ORF">SCF082_LOCUS36983</name>
</gene>
<keyword evidence="5" id="KW-1185">Reference proteome</keyword>
<dbReference type="EMBL" id="CAXAMM010037269">
    <property type="protein sequence ID" value="CAK9076903.1"/>
    <property type="molecule type" value="Genomic_DNA"/>
</dbReference>
<dbReference type="InterPro" id="IPR002048">
    <property type="entry name" value="EF_hand_dom"/>
</dbReference>
<feature type="compositionally biased region" description="Basic and acidic residues" evidence="2">
    <location>
        <begin position="39"/>
        <end position="55"/>
    </location>
</feature>
<protein>
    <submittedName>
        <fullName evidence="4">Chloroplastic</fullName>
    </submittedName>
</protein>
<sequence>QERPVEPADTTAADVAAQVAAQRAEAWQPWLVSAMKTRIEEPVPPRERRERRASEESEVVMKSPSSPSFAGAFSASCSPSFRSRMRSNTETSMMLESDVVQSLKSTFDKVFGDKNATSPTSPPNRGGESVPLWQMHKLAREMNMTLQGVLQAKEIFDHHDGDGSGRLSFDEIIKVIETLMEEQVPDEDTVKNRIQSGQTKQLLNSWLRFVPHGLFDLNFEDFLVWYSCTGFMTDLLVDDKEKRMRNLAKLNGLDALCMDRVRRSFAAFDLDNSGEVDEEEFENVLREVMSIPPNLSIPRSRIRFFWREIDEDESGKATFVEFLNFWMRRFGQSEAQGE</sequence>
<proteinExistence type="predicted"/>
<dbReference type="Gene3D" id="1.10.238.10">
    <property type="entry name" value="EF-hand"/>
    <property type="match status" value="2"/>
</dbReference>
<organism evidence="4 5">
    <name type="scientific">Durusdinium trenchii</name>
    <dbReference type="NCBI Taxonomy" id="1381693"/>
    <lineage>
        <taxon>Eukaryota</taxon>
        <taxon>Sar</taxon>
        <taxon>Alveolata</taxon>
        <taxon>Dinophyceae</taxon>
        <taxon>Suessiales</taxon>
        <taxon>Symbiodiniaceae</taxon>
        <taxon>Durusdinium</taxon>
    </lineage>
</organism>
<feature type="non-terminal residue" evidence="4">
    <location>
        <position position="1"/>
    </location>
</feature>
<feature type="region of interest" description="Disordered" evidence="2">
    <location>
        <begin position="39"/>
        <end position="74"/>
    </location>
</feature>
<dbReference type="Pfam" id="PF13499">
    <property type="entry name" value="EF-hand_7"/>
    <property type="match status" value="1"/>
</dbReference>
<evidence type="ECO:0000256" key="1">
    <source>
        <dbReference type="ARBA" id="ARBA00022837"/>
    </source>
</evidence>
<dbReference type="InterPro" id="IPR011992">
    <property type="entry name" value="EF-hand-dom_pair"/>
</dbReference>
<evidence type="ECO:0000259" key="3">
    <source>
        <dbReference type="PROSITE" id="PS50222"/>
    </source>
</evidence>
<keyword evidence="1" id="KW-0106">Calcium</keyword>
<feature type="domain" description="EF-hand" evidence="3">
    <location>
        <begin position="147"/>
        <end position="182"/>
    </location>
</feature>
<accession>A0ABP0PLJ8</accession>
<evidence type="ECO:0000313" key="5">
    <source>
        <dbReference type="Proteomes" id="UP001642464"/>
    </source>
</evidence>
<dbReference type="InterPro" id="IPR018247">
    <property type="entry name" value="EF_Hand_1_Ca_BS"/>
</dbReference>
<comment type="caution">
    <text evidence="4">The sequence shown here is derived from an EMBL/GenBank/DDBJ whole genome shotgun (WGS) entry which is preliminary data.</text>
</comment>